<dbReference type="GO" id="GO:0016887">
    <property type="term" value="F:ATP hydrolysis activity"/>
    <property type="evidence" value="ECO:0007669"/>
    <property type="project" value="InterPro"/>
</dbReference>
<dbReference type="Pfam" id="PF13401">
    <property type="entry name" value="AAA_22"/>
    <property type="match status" value="1"/>
</dbReference>
<dbReference type="PATRIC" id="fig|42234.21.peg.5753"/>
<dbReference type="EMBL" id="JPPY01000161">
    <property type="protein sequence ID" value="KND30928.1"/>
    <property type="molecule type" value="Genomic_DNA"/>
</dbReference>
<name>A0A0L0JZC5_9ACTN</name>
<organism evidence="2 3">
    <name type="scientific">Streptomyces acidiscabies</name>
    <dbReference type="NCBI Taxonomy" id="42234"/>
    <lineage>
        <taxon>Bacteria</taxon>
        <taxon>Bacillati</taxon>
        <taxon>Actinomycetota</taxon>
        <taxon>Actinomycetes</taxon>
        <taxon>Kitasatosporales</taxon>
        <taxon>Streptomycetaceae</taxon>
        <taxon>Streptomyces</taxon>
    </lineage>
</organism>
<dbReference type="InterPro" id="IPR049945">
    <property type="entry name" value="AAA_22"/>
</dbReference>
<dbReference type="PANTHER" id="PTHR35894:SF5">
    <property type="entry name" value="MU-LIKE PROPHAGE FLUMU DNA TRANSPOSITION PROTEIN B"/>
    <property type="match status" value="1"/>
</dbReference>
<gene>
    <name evidence="2" type="ORF">IQ63_27915</name>
</gene>
<dbReference type="PANTHER" id="PTHR35894">
    <property type="entry name" value="GENERAL SECRETION PATHWAY PROTEIN A-RELATED"/>
    <property type="match status" value="1"/>
</dbReference>
<comment type="caution">
    <text evidence="2">The sequence shown here is derived from an EMBL/GenBank/DDBJ whole genome shotgun (WGS) entry which is preliminary data.</text>
</comment>
<reference evidence="3" key="1">
    <citation type="submission" date="2014-07" db="EMBL/GenBank/DDBJ databases">
        <title>Genome sequencing of plant-pathogenic Streptomyces species.</title>
        <authorList>
            <person name="Harrison J."/>
            <person name="Sapp M."/>
            <person name="Thwaites R."/>
            <person name="Studholme D.J."/>
        </authorList>
    </citation>
    <scope>NUCLEOTIDE SEQUENCE [LARGE SCALE GENOMIC DNA]</scope>
    <source>
        <strain evidence="3">NCPPB 4445</strain>
    </source>
</reference>
<accession>A0A0L0JZC5</accession>
<dbReference type="InterPro" id="IPR052026">
    <property type="entry name" value="ExeA_AAA_ATPase_DNA-bind"/>
</dbReference>
<evidence type="ECO:0000313" key="3">
    <source>
        <dbReference type="Proteomes" id="UP000037151"/>
    </source>
</evidence>
<evidence type="ECO:0000259" key="1">
    <source>
        <dbReference type="Pfam" id="PF13401"/>
    </source>
</evidence>
<sequence length="264" mass="29435">MTKEHRRFTEFADAVRRDRYIGLCYGPPGVGKTLSARHYAGWDAVAPYLDEFTLIDGRPVPESALAARTVVYTPEVYSTPRSVQKAIAFYQDRLNYAVQLVRDGGLGGPDAAARFTTRSARNTELLVVDEADRLKTPSLEQIRDHYDRTGVGVVLIGMPGIEKSLARYPQLYSRVGFVHHYRPLSPNEQHLVIARHWPHLALDDLGDFTTAEAVATITRITSGNFRLTSRLVAQIERVMDINQLSTVTAEVVETARESLVVGVL</sequence>
<dbReference type="InterPro" id="IPR027417">
    <property type="entry name" value="P-loop_NTPase"/>
</dbReference>
<dbReference type="AlphaFoldDB" id="A0A0L0JZC5"/>
<dbReference type="SUPFAM" id="SSF52540">
    <property type="entry name" value="P-loop containing nucleoside triphosphate hydrolases"/>
    <property type="match status" value="1"/>
</dbReference>
<proteinExistence type="predicted"/>
<evidence type="ECO:0000313" key="2">
    <source>
        <dbReference type="EMBL" id="KND30928.1"/>
    </source>
</evidence>
<feature type="domain" description="ORC1/DEAH AAA+ ATPase" evidence="1">
    <location>
        <begin position="17"/>
        <end position="163"/>
    </location>
</feature>
<protein>
    <recommendedName>
        <fullName evidence="1">ORC1/DEAH AAA+ ATPase domain-containing protein</fullName>
    </recommendedName>
</protein>
<dbReference type="Proteomes" id="UP000037151">
    <property type="component" value="Unassembled WGS sequence"/>
</dbReference>
<dbReference type="Gene3D" id="3.40.50.300">
    <property type="entry name" value="P-loop containing nucleotide triphosphate hydrolases"/>
    <property type="match status" value="1"/>
</dbReference>